<dbReference type="EMBL" id="JAGGMS010000001">
    <property type="protein sequence ID" value="MBP2185062.1"/>
    <property type="molecule type" value="Genomic_DNA"/>
</dbReference>
<dbReference type="CDD" id="cd17535">
    <property type="entry name" value="REC_NarL-like"/>
    <property type="match status" value="1"/>
</dbReference>
<dbReference type="GO" id="GO:0003677">
    <property type="term" value="F:DNA binding"/>
    <property type="evidence" value="ECO:0007669"/>
    <property type="project" value="UniProtKB-KW"/>
</dbReference>
<dbReference type="InterPro" id="IPR016032">
    <property type="entry name" value="Sig_transdc_resp-reg_C-effctor"/>
</dbReference>
<evidence type="ECO:0000256" key="1">
    <source>
        <dbReference type="ARBA" id="ARBA00022553"/>
    </source>
</evidence>
<dbReference type="PROSITE" id="PS50043">
    <property type="entry name" value="HTH_LUXR_2"/>
    <property type="match status" value="1"/>
</dbReference>
<comment type="caution">
    <text evidence="6">The sequence shown here is derived from an EMBL/GenBank/DDBJ whole genome shotgun (WGS) entry which is preliminary data.</text>
</comment>
<feature type="modified residue" description="4-aspartylphosphate" evidence="3">
    <location>
        <position position="56"/>
    </location>
</feature>
<feature type="domain" description="Response regulatory" evidence="5">
    <location>
        <begin position="5"/>
        <end position="121"/>
    </location>
</feature>
<evidence type="ECO:0000259" key="5">
    <source>
        <dbReference type="PROSITE" id="PS50110"/>
    </source>
</evidence>
<dbReference type="InterPro" id="IPR001789">
    <property type="entry name" value="Sig_transdc_resp-reg_receiver"/>
</dbReference>
<dbReference type="SUPFAM" id="SSF52172">
    <property type="entry name" value="CheY-like"/>
    <property type="match status" value="1"/>
</dbReference>
<dbReference type="InterPro" id="IPR000792">
    <property type="entry name" value="Tscrpt_reg_LuxR_C"/>
</dbReference>
<dbReference type="Proteomes" id="UP000741013">
    <property type="component" value="Unassembled WGS sequence"/>
</dbReference>
<dbReference type="PRINTS" id="PR00038">
    <property type="entry name" value="HTHLUXR"/>
</dbReference>
<evidence type="ECO:0000313" key="6">
    <source>
        <dbReference type="EMBL" id="MBP2185062.1"/>
    </source>
</evidence>
<feature type="domain" description="HTH luxR-type" evidence="4">
    <location>
        <begin position="141"/>
        <end position="206"/>
    </location>
</feature>
<dbReference type="Gene3D" id="3.40.50.2300">
    <property type="match status" value="1"/>
</dbReference>
<name>A0ABS4Q054_9PSEU</name>
<keyword evidence="1 3" id="KW-0597">Phosphoprotein</keyword>
<dbReference type="SUPFAM" id="SSF46894">
    <property type="entry name" value="C-terminal effector domain of the bipartite response regulators"/>
    <property type="match status" value="1"/>
</dbReference>
<dbReference type="RefSeq" id="WP_209668002.1">
    <property type="nucleotide sequence ID" value="NZ_JAGGMS010000001.1"/>
</dbReference>
<dbReference type="InterPro" id="IPR058245">
    <property type="entry name" value="NreC/VraR/RcsB-like_REC"/>
</dbReference>
<dbReference type="Pfam" id="PF00196">
    <property type="entry name" value="GerE"/>
    <property type="match status" value="1"/>
</dbReference>
<evidence type="ECO:0000256" key="3">
    <source>
        <dbReference type="PROSITE-ProRule" id="PRU00169"/>
    </source>
</evidence>
<dbReference type="InterPro" id="IPR011006">
    <property type="entry name" value="CheY-like_superfamily"/>
</dbReference>
<evidence type="ECO:0000259" key="4">
    <source>
        <dbReference type="PROSITE" id="PS50043"/>
    </source>
</evidence>
<proteinExistence type="predicted"/>
<gene>
    <name evidence="6" type="ORF">JOM49_006588</name>
</gene>
<reference evidence="6 7" key="1">
    <citation type="submission" date="2021-03" db="EMBL/GenBank/DDBJ databases">
        <title>Sequencing the genomes of 1000 actinobacteria strains.</title>
        <authorList>
            <person name="Klenk H.-P."/>
        </authorList>
    </citation>
    <scope>NUCLEOTIDE SEQUENCE [LARGE SCALE GENOMIC DNA]</scope>
    <source>
        <strain evidence="6 7">DSM 45510</strain>
    </source>
</reference>
<dbReference type="CDD" id="cd06170">
    <property type="entry name" value="LuxR_C_like"/>
    <property type="match status" value="1"/>
</dbReference>
<dbReference type="Pfam" id="PF00072">
    <property type="entry name" value="Response_reg"/>
    <property type="match status" value="1"/>
</dbReference>
<dbReference type="PROSITE" id="PS50110">
    <property type="entry name" value="RESPONSE_REGULATORY"/>
    <property type="match status" value="1"/>
</dbReference>
<keyword evidence="7" id="KW-1185">Reference proteome</keyword>
<accession>A0ABS4Q054</accession>
<dbReference type="SMART" id="SM00421">
    <property type="entry name" value="HTH_LUXR"/>
    <property type="match status" value="1"/>
</dbReference>
<dbReference type="PROSITE" id="PS00622">
    <property type="entry name" value="HTH_LUXR_1"/>
    <property type="match status" value="1"/>
</dbReference>
<organism evidence="6 7">
    <name type="scientific">Amycolatopsis magusensis</name>
    <dbReference type="NCBI Taxonomy" id="882444"/>
    <lineage>
        <taxon>Bacteria</taxon>
        <taxon>Bacillati</taxon>
        <taxon>Actinomycetota</taxon>
        <taxon>Actinomycetes</taxon>
        <taxon>Pseudonocardiales</taxon>
        <taxon>Pseudonocardiaceae</taxon>
        <taxon>Amycolatopsis</taxon>
    </lineage>
</organism>
<protein>
    <submittedName>
        <fullName evidence="6">DNA-binding NarL/FixJ family response regulator</fullName>
    </submittedName>
</protein>
<dbReference type="InterPro" id="IPR039420">
    <property type="entry name" value="WalR-like"/>
</dbReference>
<keyword evidence="2 6" id="KW-0238">DNA-binding</keyword>
<evidence type="ECO:0000256" key="2">
    <source>
        <dbReference type="ARBA" id="ARBA00023125"/>
    </source>
</evidence>
<sequence length="209" mass="22166">MPPIRVVLVEDHDMVAEAMELVFAGIGDIDLAARAGSLADAVRAVELTYPDLVLLDRRLPDGDGLEVIGRLRELAPEPKVLLVTAEVSAGVATRVVEAGGSGVVAKTAGLHQLADAIRRAAAGEMVFDAGLLGEVIDRLSGRGAAAELTAREREILRLFADGATVDEITQRLHLARNTVRNHAQRALAKLGAHSRLEAVAIARRRGLLD</sequence>
<dbReference type="SMART" id="SM00448">
    <property type="entry name" value="REC"/>
    <property type="match status" value="1"/>
</dbReference>
<dbReference type="PANTHER" id="PTHR43214:SF42">
    <property type="entry name" value="TRANSCRIPTIONAL REGULATORY PROTEIN DESR"/>
    <property type="match status" value="1"/>
</dbReference>
<dbReference type="PANTHER" id="PTHR43214">
    <property type="entry name" value="TWO-COMPONENT RESPONSE REGULATOR"/>
    <property type="match status" value="1"/>
</dbReference>
<evidence type="ECO:0000313" key="7">
    <source>
        <dbReference type="Proteomes" id="UP000741013"/>
    </source>
</evidence>